<proteinExistence type="inferred from homology"/>
<comment type="pathway">
    <text evidence="3 8">Glycan biosynthesis; glycogen biosynthesis.</text>
</comment>
<dbReference type="InterPro" id="IPR011835">
    <property type="entry name" value="GS/SS"/>
</dbReference>
<keyword evidence="12" id="KW-1185">Reference proteome</keyword>
<evidence type="ECO:0000259" key="10">
    <source>
        <dbReference type="Pfam" id="PF08323"/>
    </source>
</evidence>
<dbReference type="GO" id="GO:0004373">
    <property type="term" value="F:alpha-1,4-glucan glucosyltransferase (UDP-glucose donor) activity"/>
    <property type="evidence" value="ECO:0007669"/>
    <property type="project" value="InterPro"/>
</dbReference>
<evidence type="ECO:0000256" key="6">
    <source>
        <dbReference type="ARBA" id="ARBA00022679"/>
    </source>
</evidence>
<evidence type="ECO:0000313" key="12">
    <source>
        <dbReference type="Proteomes" id="UP000012179"/>
    </source>
</evidence>
<dbReference type="GO" id="GO:0009011">
    <property type="term" value="F:alpha-1,4-glucan glucosyltransferase (ADP-glucose donor) activity"/>
    <property type="evidence" value="ECO:0007669"/>
    <property type="project" value="UniProtKB-UniRule"/>
</dbReference>
<dbReference type="InterPro" id="IPR013534">
    <property type="entry name" value="Starch_synth_cat_dom"/>
</dbReference>
<dbReference type="Pfam" id="PF08323">
    <property type="entry name" value="Glyco_transf_5"/>
    <property type="match status" value="1"/>
</dbReference>
<dbReference type="NCBIfam" id="NF001899">
    <property type="entry name" value="PRK00654.1-2"/>
    <property type="match status" value="1"/>
</dbReference>
<comment type="function">
    <text evidence="2 8">Synthesizes alpha-1,4-glucan chains using ADP-glucose.</text>
</comment>
<evidence type="ECO:0000259" key="9">
    <source>
        <dbReference type="Pfam" id="PF00534"/>
    </source>
</evidence>
<reference evidence="11 12" key="1">
    <citation type="journal article" date="2015" name="Int. J. Syst. Evol. Microbiol.">
        <title>Nitrosospira lacus sp. nov., a psychrotolerant, ammonia-oxidizing bacterium from sandy lake sediment.</title>
        <authorList>
            <person name="Urakawa H."/>
            <person name="Garcia J.C."/>
            <person name="Nielsen J.L."/>
            <person name="Le V.Q."/>
            <person name="Kozlowski J.A."/>
            <person name="Stein L.Y."/>
            <person name="Lim C.K."/>
            <person name="Pommerening-Roser A."/>
            <person name="Martens-Habbena W."/>
            <person name="Stahl D.A."/>
            <person name="Klotz M.G."/>
        </authorList>
    </citation>
    <scope>NUCLEOTIDE SEQUENCE [LARGE SCALE GENOMIC DNA]</scope>
    <source>
        <strain evidence="11 12">APG3</strain>
    </source>
</reference>
<dbReference type="HAMAP" id="MF_00484">
    <property type="entry name" value="Glycogen_synth"/>
    <property type="match status" value="1"/>
</dbReference>
<dbReference type="Pfam" id="PF00534">
    <property type="entry name" value="Glycos_transf_1"/>
    <property type="match status" value="1"/>
</dbReference>
<evidence type="ECO:0000256" key="1">
    <source>
        <dbReference type="ARBA" id="ARBA00001478"/>
    </source>
</evidence>
<evidence type="ECO:0000256" key="4">
    <source>
        <dbReference type="ARBA" id="ARBA00010281"/>
    </source>
</evidence>
<dbReference type="eggNOG" id="COG0297">
    <property type="taxonomic scope" value="Bacteria"/>
</dbReference>
<name>A0A1W6SNF2_9PROT</name>
<evidence type="ECO:0000256" key="5">
    <source>
        <dbReference type="ARBA" id="ARBA00022676"/>
    </source>
</evidence>
<keyword evidence="5 8" id="KW-0328">Glycosyltransferase</keyword>
<dbReference type="KEGG" id="nlc:EBAPG3_005810"/>
<keyword evidence="7 8" id="KW-0320">Glycogen biosynthesis</keyword>
<dbReference type="Proteomes" id="UP000012179">
    <property type="component" value="Chromosome"/>
</dbReference>
<feature type="binding site" evidence="8">
    <location>
        <position position="57"/>
    </location>
    <ligand>
        <name>ADP-alpha-D-glucose</name>
        <dbReference type="ChEBI" id="CHEBI:57498"/>
    </ligand>
</feature>
<dbReference type="EMBL" id="CP021106">
    <property type="protein sequence ID" value="ARO87325.1"/>
    <property type="molecule type" value="Genomic_DNA"/>
</dbReference>
<keyword evidence="6 8" id="KW-0808">Transferase</keyword>
<dbReference type="PANTHER" id="PTHR45825">
    <property type="entry name" value="GRANULE-BOUND STARCH SYNTHASE 1, CHLOROPLASTIC/AMYLOPLASTIC"/>
    <property type="match status" value="1"/>
</dbReference>
<comment type="similarity">
    <text evidence="4 8">Belongs to the glycosyltransferase 1 family. Bacterial/plant glycogen synthase subfamily.</text>
</comment>
<evidence type="ECO:0000256" key="8">
    <source>
        <dbReference type="HAMAP-Rule" id="MF_00484"/>
    </source>
</evidence>
<evidence type="ECO:0000256" key="3">
    <source>
        <dbReference type="ARBA" id="ARBA00004964"/>
    </source>
</evidence>
<sequence>MADYCRRETVKICQEYLASENHQIIDVTKHGSSMTLAPPASLPGVLFITPEVYPLLKTGGLGDVSAALPAALREIKVDARLLIPGYPQVLSGLKHKRRVAEFTAQPPFPPSVLLSAKLPLGTSGNVPVFIIDCPVLYQREGGPYVNAAGHNWPDNALRFGLLSRIGAILASDASPLAWRPHVAHCNDWQSGLVPAYLHFHQGEKAASLMAVHNLAFQGIFSADTVAQLGLPAASFHINGAEYYGGMSFLKAGLYYSDHIATVSPTYAREIQMETLGFGMQGLLSARRNHISGIVNGINTADWDPATDPDISRNYTANKLAAKAANKRALQRFLGLAIDPGIPLFGAVSRLTYQKGYDLILQVAMQLTEMPGQLAILGSGEAMLEQALTALAKNNPGKIAVCIGFDEKLSHMIEAGADSFLMPSRFEPCGLNQMYSQRYGTPPVVHATGGLVDTVVDCTPVTLADGSASGFLFFDMTADSFLGAIRRVTIAYNNKPVWRRLMKNGMAKDFSWRSSAAAYRRIYLSLLS</sequence>
<dbReference type="AlphaFoldDB" id="A0A1W6SNF2"/>
<evidence type="ECO:0000256" key="2">
    <source>
        <dbReference type="ARBA" id="ARBA00002764"/>
    </source>
</evidence>
<dbReference type="InterPro" id="IPR001296">
    <property type="entry name" value="Glyco_trans_1"/>
</dbReference>
<evidence type="ECO:0000256" key="7">
    <source>
        <dbReference type="ARBA" id="ARBA00023056"/>
    </source>
</evidence>
<gene>
    <name evidence="8" type="primary">glgA</name>
    <name evidence="11" type="ORF">EBAPG3_005810</name>
</gene>
<protein>
    <recommendedName>
        <fullName evidence="8">Glycogen synthase</fullName>
        <ecNumber evidence="8">2.4.1.21</ecNumber>
    </recommendedName>
    <alternativeName>
        <fullName evidence="8">Starch [bacterial glycogen] synthase</fullName>
    </alternativeName>
</protein>
<dbReference type="EC" id="2.4.1.21" evidence="8"/>
<feature type="domain" description="Starch synthase catalytic" evidence="10">
    <location>
        <begin position="45"/>
        <end position="284"/>
    </location>
</feature>
<feature type="domain" description="Glycosyl transferase family 1" evidence="9">
    <location>
        <begin position="340"/>
        <end position="487"/>
    </location>
</feature>
<dbReference type="GO" id="GO:0005978">
    <property type="term" value="P:glycogen biosynthetic process"/>
    <property type="evidence" value="ECO:0007669"/>
    <property type="project" value="UniProtKB-UniRule"/>
</dbReference>
<dbReference type="SUPFAM" id="SSF53756">
    <property type="entry name" value="UDP-Glycosyltransferase/glycogen phosphorylase"/>
    <property type="match status" value="1"/>
</dbReference>
<comment type="catalytic activity">
    <reaction evidence="1 8">
        <text>[(1-&gt;4)-alpha-D-glucosyl](n) + ADP-alpha-D-glucose = [(1-&gt;4)-alpha-D-glucosyl](n+1) + ADP + H(+)</text>
        <dbReference type="Rhea" id="RHEA:18189"/>
        <dbReference type="Rhea" id="RHEA-COMP:9584"/>
        <dbReference type="Rhea" id="RHEA-COMP:9587"/>
        <dbReference type="ChEBI" id="CHEBI:15378"/>
        <dbReference type="ChEBI" id="CHEBI:15444"/>
        <dbReference type="ChEBI" id="CHEBI:57498"/>
        <dbReference type="ChEBI" id="CHEBI:456216"/>
        <dbReference type="EC" id="2.4.1.21"/>
    </reaction>
</comment>
<dbReference type="PANTHER" id="PTHR45825:SF11">
    <property type="entry name" value="ALPHA AMYLASE DOMAIN-CONTAINING PROTEIN"/>
    <property type="match status" value="1"/>
</dbReference>
<dbReference type="NCBIfam" id="TIGR02095">
    <property type="entry name" value="glgA"/>
    <property type="match status" value="1"/>
</dbReference>
<dbReference type="UniPathway" id="UPA00164"/>
<evidence type="ECO:0000313" key="11">
    <source>
        <dbReference type="EMBL" id="ARO87325.1"/>
    </source>
</evidence>
<accession>A0A1W6SNF2</accession>
<organism evidence="11 12">
    <name type="scientific">Nitrosospira lacus</name>
    <dbReference type="NCBI Taxonomy" id="1288494"/>
    <lineage>
        <taxon>Bacteria</taxon>
        <taxon>Pseudomonadati</taxon>
        <taxon>Pseudomonadota</taxon>
        <taxon>Betaproteobacteria</taxon>
        <taxon>Nitrosomonadales</taxon>
        <taxon>Nitrosomonadaceae</taxon>
        <taxon>Nitrosospira</taxon>
    </lineage>
</organism>
<dbReference type="Gene3D" id="3.40.50.2000">
    <property type="entry name" value="Glycogen Phosphorylase B"/>
    <property type="match status" value="2"/>
</dbReference>
<dbReference type="CDD" id="cd03791">
    <property type="entry name" value="GT5_Glycogen_synthase_DULL1-like"/>
    <property type="match status" value="1"/>
</dbReference>